<comment type="caution">
    <text evidence="4">The sequence shown here is derived from an EMBL/GenBank/DDBJ whole genome shotgun (WGS) entry which is preliminary data.</text>
</comment>
<dbReference type="GO" id="GO:0008714">
    <property type="term" value="F:AMP nucleosidase activity"/>
    <property type="evidence" value="ECO:0007669"/>
    <property type="project" value="UniProtKB-EC"/>
</dbReference>
<evidence type="ECO:0000256" key="1">
    <source>
        <dbReference type="ARBA" id="ARBA00000274"/>
    </source>
</evidence>
<organism evidence="4 5">
    <name type="scientific">SAR86 cluster bacterium</name>
    <dbReference type="NCBI Taxonomy" id="2030880"/>
    <lineage>
        <taxon>Bacteria</taxon>
        <taxon>Pseudomonadati</taxon>
        <taxon>Pseudomonadota</taxon>
        <taxon>Gammaproteobacteria</taxon>
        <taxon>SAR86 cluster</taxon>
    </lineage>
</organism>
<dbReference type="EC" id="3.2.2.n1" evidence="3"/>
<dbReference type="PANTHER" id="PTHR31223:SF70">
    <property type="entry name" value="LOG FAMILY PROTEIN YJL055W"/>
    <property type="match status" value="1"/>
</dbReference>
<evidence type="ECO:0000256" key="3">
    <source>
        <dbReference type="RuleBase" id="RU363015"/>
    </source>
</evidence>
<dbReference type="GO" id="GO:0005829">
    <property type="term" value="C:cytosol"/>
    <property type="evidence" value="ECO:0007669"/>
    <property type="project" value="TreeGrafter"/>
</dbReference>
<dbReference type="Gene3D" id="3.40.50.450">
    <property type="match status" value="1"/>
</dbReference>
<sequence length="179" mass="20080">MKSAGIFLSSRNPTFDINSDLEIFASFLASENIKLVYGGGKCGLMGKLSEEVSKNKGKIKGISLPMFDDIGVTPEYLDELEIQENFYTRKKSLIDQSDFFVIMPGGVGTADEFFDVLNHVALGLIDKKIFIFNKNDCWTYLLNWIDKNIEQDMLGKLPDTIFVTDTVDGLIESITKNEI</sequence>
<keyword evidence="3" id="KW-0203">Cytokinin biosynthesis</keyword>
<comment type="similarity">
    <text evidence="2 3">Belongs to the LOG family.</text>
</comment>
<dbReference type="EMBL" id="SHBL01000003">
    <property type="protein sequence ID" value="RZO24761.1"/>
    <property type="molecule type" value="Genomic_DNA"/>
</dbReference>
<dbReference type="InterPro" id="IPR031100">
    <property type="entry name" value="LOG_fam"/>
</dbReference>
<keyword evidence="3" id="KW-0378">Hydrolase</keyword>
<dbReference type="PANTHER" id="PTHR31223">
    <property type="entry name" value="LOG FAMILY PROTEIN YJL055W"/>
    <property type="match status" value="1"/>
</dbReference>
<comment type="catalytic activity">
    <reaction evidence="1">
        <text>AMP + H2O = D-ribose 5-phosphate + adenine</text>
        <dbReference type="Rhea" id="RHEA:20129"/>
        <dbReference type="ChEBI" id="CHEBI:15377"/>
        <dbReference type="ChEBI" id="CHEBI:16708"/>
        <dbReference type="ChEBI" id="CHEBI:78346"/>
        <dbReference type="ChEBI" id="CHEBI:456215"/>
        <dbReference type="EC" id="3.2.2.4"/>
    </reaction>
</comment>
<dbReference type="Pfam" id="PF03641">
    <property type="entry name" value="Lysine_decarbox"/>
    <property type="match status" value="1"/>
</dbReference>
<accession>A0A520MU67</accession>
<gene>
    <name evidence="4" type="ORF">EVA99_00600</name>
</gene>
<evidence type="ECO:0000256" key="2">
    <source>
        <dbReference type="ARBA" id="ARBA00006763"/>
    </source>
</evidence>
<reference evidence="4 5" key="1">
    <citation type="submission" date="2019-02" db="EMBL/GenBank/DDBJ databases">
        <title>Prokaryotic population dynamics and viral predation in marine succession experiment using metagenomics: the confinement effect.</title>
        <authorList>
            <person name="Haro-Moreno J.M."/>
            <person name="Rodriguez-Valera F."/>
            <person name="Lopez-Perez M."/>
        </authorList>
    </citation>
    <scope>NUCLEOTIDE SEQUENCE [LARGE SCALE GENOMIC DNA]</scope>
    <source>
        <strain evidence="4">MED-G166</strain>
    </source>
</reference>
<dbReference type="GO" id="GO:0009691">
    <property type="term" value="P:cytokinin biosynthetic process"/>
    <property type="evidence" value="ECO:0007669"/>
    <property type="project" value="UniProtKB-UniRule"/>
</dbReference>
<dbReference type="Proteomes" id="UP000320146">
    <property type="component" value="Unassembled WGS sequence"/>
</dbReference>
<dbReference type="NCBIfam" id="TIGR00730">
    <property type="entry name" value="Rossman fold protein, TIGR00730 family"/>
    <property type="match status" value="1"/>
</dbReference>
<dbReference type="InterPro" id="IPR005269">
    <property type="entry name" value="LOG"/>
</dbReference>
<dbReference type="AlphaFoldDB" id="A0A520MU67"/>
<protein>
    <recommendedName>
        <fullName evidence="3">Cytokinin riboside 5'-monophosphate phosphoribohydrolase</fullName>
        <ecNumber evidence="3">3.2.2.n1</ecNumber>
    </recommendedName>
</protein>
<name>A0A520MU67_9GAMM</name>
<proteinExistence type="inferred from homology"/>
<dbReference type="SUPFAM" id="SSF102405">
    <property type="entry name" value="MCP/YpsA-like"/>
    <property type="match status" value="1"/>
</dbReference>
<evidence type="ECO:0000313" key="4">
    <source>
        <dbReference type="EMBL" id="RZO24761.1"/>
    </source>
</evidence>
<evidence type="ECO:0000313" key="5">
    <source>
        <dbReference type="Proteomes" id="UP000320146"/>
    </source>
</evidence>